<dbReference type="EMBL" id="JAUQSY010000006">
    <property type="protein sequence ID" value="MDO7875195.1"/>
    <property type="molecule type" value="Genomic_DNA"/>
</dbReference>
<keyword evidence="5" id="KW-1185">Reference proteome</keyword>
<dbReference type="Pfam" id="PF00041">
    <property type="entry name" value="fn3"/>
    <property type="match status" value="2"/>
</dbReference>
<dbReference type="SUPFAM" id="SSF49265">
    <property type="entry name" value="Fibronectin type III"/>
    <property type="match status" value="3"/>
</dbReference>
<dbReference type="Gene3D" id="2.60.40.10">
    <property type="entry name" value="Immunoglobulins"/>
    <property type="match status" value="4"/>
</dbReference>
<evidence type="ECO:0000256" key="1">
    <source>
        <dbReference type="ARBA" id="ARBA00022737"/>
    </source>
</evidence>
<comment type="caution">
    <text evidence="4">The sequence shown here is derived from an EMBL/GenBank/DDBJ whole genome shotgun (WGS) entry which is preliminary data.</text>
</comment>
<dbReference type="InterPro" id="IPR036116">
    <property type="entry name" value="FN3_sf"/>
</dbReference>
<sequence>MHSSTLQPGRRTRRWLLALAATLGLATAAQAQAPANDDPCGAVTLTPQGSLCTAPTVSTNLNATTTVPNGYGNTGNPRDVWFKFTTAATGPASFGATITVNGNPATFVQLFEATSCAGPFTPVAFSSSNQANTTAPRLVTGLLVPSTTYYVRVSGNPSFNDATGPFTICVSDGPGTATCAPISINSVTQTAPGTLAVVFTPGRNNVGPYTYRFTGNGGNPITGTTAGSPFTITGAPLGPYTLTISGSCPSGGQATGGTNSTLNVINDEACGAIQLPFSGATTCATPTTGNFGWATGSGFGAPTSSCFVGGTQAADDVWYRVTTTASGPGSTSLTLTLTGGGVAALRLLRGTNCSPNLLSEVSCMSGLGLPTVPPLTATGLSPSTTYYVQVVENENSPTSNFTLCATAPVSCAPPSNFRVGIATSNTLPIFFSPGLGNTSYTLTYTPLGGQTQTVTFTGLPYTLTNVQPGTPYTLTLTGNCSGGQVSTAVTTPGATLITNNEPCGATALTMSPACTPTAGTTTGATATPTNGYSSQGCGFGTSSDVWYTFTTAASGPASTAAVLTVGNGVSKQVRVFSAASCNGPFTQVACAASVPGTNATNQNPVPLLPLTGLLPGTTYYVSVGEGNYFGLPNFTICVAEPPACPNPGTPAIGSITATSASLNFTAPAGNTSYLVTTQAAGGAVSTLSPAPTAAPVALTGLQSGTSYTVTLQSVCPAGLGSVYTLTFRTLAANDECATATPIPSIGVSTCGTPVSSTNAGATGSTGVPAPTCASYSGADVWFSLVVPANGILQVETGAGTGTTMNDTGLALYSGTCGALTLLGCDDDSGTGAFSLLRRTGLVPGSTIYARVWGLGGRTGDFTICAQTDVSCPAVTNLAVSNLTSTSGTVSFTGPTNGTSYLVTYTPTGGTGTTITAPSSPVQLTGLTANTPYSVCVVADCGSGQQSVSTCVNFSTTEPCPAVTNLSVAATATATATLSFTPQTAATGGYTITLTPLAGGAPVVRTVSSYPVQLTSLVPNAGYSVSVVSNCGGGLSSAPATFSFLNTRYCTTGLSGSCSPAITNVRIATTTLNNTSTCAVVANNAYASFPATGSATASLLPGQSYQLSVTPTDASDLSAWFDYDHDGTFAPGEHIQVALGAAANLPAVYSFTVPTSATPGLVAMRIRSRIAGSQNGPTDACTSFATGEAEDYLLTILDPTGVRESALAAQVKLYPNPATTAATLLLPASLSQRSVVVSLYNSLGQQVRQQPLPARATEVQLDLGGLARGVYSLHLPTAAGLVVKRLVVE</sequence>
<dbReference type="InterPro" id="IPR050991">
    <property type="entry name" value="ECM_Regulatory_Proteins"/>
</dbReference>
<dbReference type="InterPro" id="IPR026444">
    <property type="entry name" value="Secre_tail"/>
</dbReference>
<dbReference type="Proteomes" id="UP001176429">
    <property type="component" value="Unassembled WGS sequence"/>
</dbReference>
<feature type="chain" id="PRO_5047413961" evidence="2">
    <location>
        <begin position="32"/>
        <end position="1288"/>
    </location>
</feature>
<dbReference type="InterPro" id="IPR045474">
    <property type="entry name" value="GEVED"/>
</dbReference>
<accession>A0ABT9BAA1</accession>
<evidence type="ECO:0000313" key="5">
    <source>
        <dbReference type="Proteomes" id="UP001176429"/>
    </source>
</evidence>
<feature type="domain" description="Fibronectin type-III" evidence="3">
    <location>
        <begin position="413"/>
        <end position="501"/>
    </location>
</feature>
<protein>
    <submittedName>
        <fullName evidence="4">Fibronectin type III domain-containing protein</fullName>
    </submittedName>
</protein>
<dbReference type="RefSeq" id="WP_305006512.1">
    <property type="nucleotide sequence ID" value="NZ_JAUQSY010000006.1"/>
</dbReference>
<reference evidence="4" key="1">
    <citation type="submission" date="2023-07" db="EMBL/GenBank/DDBJ databases">
        <authorList>
            <person name="Kim M.K."/>
        </authorList>
    </citation>
    <scope>NUCLEOTIDE SEQUENCE</scope>
    <source>
        <strain evidence="4">ASUV-10-1</strain>
    </source>
</reference>
<organism evidence="4 5">
    <name type="scientific">Hymenobacter aranciens</name>
    <dbReference type="NCBI Taxonomy" id="3063996"/>
    <lineage>
        <taxon>Bacteria</taxon>
        <taxon>Pseudomonadati</taxon>
        <taxon>Bacteroidota</taxon>
        <taxon>Cytophagia</taxon>
        <taxon>Cytophagales</taxon>
        <taxon>Hymenobacteraceae</taxon>
        <taxon>Hymenobacter</taxon>
    </lineage>
</organism>
<dbReference type="CDD" id="cd00063">
    <property type="entry name" value="FN3"/>
    <property type="match status" value="3"/>
</dbReference>
<name>A0ABT9BAA1_9BACT</name>
<proteinExistence type="predicted"/>
<feature type="signal peptide" evidence="2">
    <location>
        <begin position="1"/>
        <end position="31"/>
    </location>
</feature>
<dbReference type="NCBIfam" id="TIGR04183">
    <property type="entry name" value="Por_Secre_tail"/>
    <property type="match status" value="1"/>
</dbReference>
<keyword evidence="1" id="KW-0677">Repeat</keyword>
<dbReference type="SMART" id="SM00060">
    <property type="entry name" value="FN3"/>
    <property type="match status" value="4"/>
</dbReference>
<evidence type="ECO:0000259" key="3">
    <source>
        <dbReference type="PROSITE" id="PS50853"/>
    </source>
</evidence>
<dbReference type="InterPro" id="IPR013783">
    <property type="entry name" value="Ig-like_fold"/>
</dbReference>
<dbReference type="PANTHER" id="PTHR46708:SF2">
    <property type="entry name" value="FIBRONECTIN TYPE-III DOMAIN-CONTAINING PROTEIN"/>
    <property type="match status" value="1"/>
</dbReference>
<keyword evidence="2" id="KW-0732">Signal</keyword>
<dbReference type="Pfam" id="PF23759">
    <property type="entry name" value="GBD_T9SS_assoc"/>
    <property type="match status" value="1"/>
</dbReference>
<gene>
    <name evidence="4" type="ORF">Q5H93_10670</name>
</gene>
<evidence type="ECO:0000256" key="2">
    <source>
        <dbReference type="SAM" id="SignalP"/>
    </source>
</evidence>
<feature type="domain" description="Fibronectin type-III" evidence="3">
    <location>
        <begin position="873"/>
        <end position="958"/>
    </location>
</feature>
<feature type="domain" description="Fibronectin type-III" evidence="3">
    <location>
        <begin position="646"/>
        <end position="734"/>
    </location>
</feature>
<dbReference type="Pfam" id="PF20009">
    <property type="entry name" value="GEVED"/>
    <property type="match status" value="1"/>
</dbReference>
<dbReference type="Pfam" id="PF18962">
    <property type="entry name" value="Por_Secre_tail"/>
    <property type="match status" value="1"/>
</dbReference>
<dbReference type="PANTHER" id="PTHR46708">
    <property type="entry name" value="TENASCIN"/>
    <property type="match status" value="1"/>
</dbReference>
<dbReference type="InterPro" id="IPR003961">
    <property type="entry name" value="FN3_dom"/>
</dbReference>
<dbReference type="InterPro" id="IPR056600">
    <property type="entry name" value="GBD_T9SS_assoc"/>
</dbReference>
<evidence type="ECO:0000313" key="4">
    <source>
        <dbReference type="EMBL" id="MDO7875195.1"/>
    </source>
</evidence>
<dbReference type="PROSITE" id="PS50853">
    <property type="entry name" value="FN3"/>
    <property type="match status" value="3"/>
</dbReference>